<keyword evidence="2 5" id="KW-0812">Transmembrane</keyword>
<dbReference type="EMBL" id="QNBC01000010">
    <property type="protein sequence ID" value="RKX67794.1"/>
    <property type="molecule type" value="Genomic_DNA"/>
</dbReference>
<feature type="transmembrane region" description="Helical" evidence="5">
    <location>
        <begin position="195"/>
        <end position="220"/>
    </location>
</feature>
<dbReference type="InterPro" id="IPR051533">
    <property type="entry name" value="WaaL-like"/>
</dbReference>
<dbReference type="PANTHER" id="PTHR37422:SF13">
    <property type="entry name" value="LIPOPOLYSACCHARIDE BIOSYNTHESIS PROTEIN PA4999-RELATED"/>
    <property type="match status" value="1"/>
</dbReference>
<proteinExistence type="predicted"/>
<keyword evidence="3 5" id="KW-1133">Transmembrane helix</keyword>
<feature type="transmembrane region" description="Helical" evidence="5">
    <location>
        <begin position="65"/>
        <end position="81"/>
    </location>
</feature>
<dbReference type="Pfam" id="PF04932">
    <property type="entry name" value="Wzy_C"/>
    <property type="match status" value="1"/>
</dbReference>
<sequence length="389" mass="45686">MKIRRSDILSLFYIISFIPYLVSEYGFFYKIRPYLYLISLITVLFDIKKNISYYKENISFPVKKIIPLILLLTVQFISLFYSSNKFISIQLFAATIFIISILLAYIPLMKHEGLSRFAMNIVYINALIYTVSILLLIFNYRSATVTRFGFYTFTGLFYDKQIGILSIITIFSIDFAKDHIKSIDNKLKKFLNITYTFSVLFIVLSFSRSVFLALIIYWGILITVKKEGKRYLIYYISLLLSIILLFIFQPLNNIIKYTVTDRQYFLNYAIHIYNDYFIKGNGYGCGKFLTILPEASKYLRSDLMGKQFHNAYIEVYFDTGLPGLLLSLWMLFETLRNSMRKKMTRVTAIIISFIFMNLFSSSLAYPSSLSYFFTYFFIIYGLIKEDNLS</sequence>
<accession>A0A660SAG7</accession>
<feature type="transmembrane region" description="Helical" evidence="5">
    <location>
        <begin position="343"/>
        <end position="359"/>
    </location>
</feature>
<dbReference type="AlphaFoldDB" id="A0A660SAG7"/>
<protein>
    <recommendedName>
        <fullName evidence="6">O-antigen ligase-related domain-containing protein</fullName>
    </recommendedName>
</protein>
<feature type="transmembrane region" description="Helical" evidence="5">
    <location>
        <begin position="232"/>
        <end position="251"/>
    </location>
</feature>
<evidence type="ECO:0000313" key="8">
    <source>
        <dbReference type="Proteomes" id="UP000282321"/>
    </source>
</evidence>
<dbReference type="PANTHER" id="PTHR37422">
    <property type="entry name" value="TEICHURONIC ACID BIOSYNTHESIS PROTEIN TUAE"/>
    <property type="match status" value="1"/>
</dbReference>
<dbReference type="InterPro" id="IPR007016">
    <property type="entry name" value="O-antigen_ligase-rel_domated"/>
</dbReference>
<evidence type="ECO:0000256" key="4">
    <source>
        <dbReference type="ARBA" id="ARBA00023136"/>
    </source>
</evidence>
<gene>
    <name evidence="7" type="ORF">DRP44_01375</name>
</gene>
<evidence type="ECO:0000256" key="5">
    <source>
        <dbReference type="SAM" id="Phobius"/>
    </source>
</evidence>
<dbReference type="Proteomes" id="UP000282321">
    <property type="component" value="Unassembled WGS sequence"/>
</dbReference>
<keyword evidence="4 5" id="KW-0472">Membrane</keyword>
<comment type="subcellular location">
    <subcellularLocation>
        <location evidence="1">Membrane</location>
        <topology evidence="1">Multi-pass membrane protein</topology>
    </subcellularLocation>
</comment>
<evidence type="ECO:0000259" key="6">
    <source>
        <dbReference type="Pfam" id="PF04932"/>
    </source>
</evidence>
<feature type="domain" description="O-antigen ligase-related" evidence="6">
    <location>
        <begin position="197"/>
        <end position="326"/>
    </location>
</feature>
<dbReference type="GO" id="GO:0016020">
    <property type="term" value="C:membrane"/>
    <property type="evidence" value="ECO:0007669"/>
    <property type="project" value="UniProtKB-SubCell"/>
</dbReference>
<evidence type="ECO:0000256" key="3">
    <source>
        <dbReference type="ARBA" id="ARBA00022989"/>
    </source>
</evidence>
<feature type="transmembrane region" description="Helical" evidence="5">
    <location>
        <begin position="7"/>
        <end position="28"/>
    </location>
</feature>
<evidence type="ECO:0000256" key="1">
    <source>
        <dbReference type="ARBA" id="ARBA00004141"/>
    </source>
</evidence>
<feature type="transmembrane region" description="Helical" evidence="5">
    <location>
        <begin position="120"/>
        <end position="140"/>
    </location>
</feature>
<organism evidence="7 8">
    <name type="scientific">candidate division TA06 bacterium</name>
    <dbReference type="NCBI Taxonomy" id="2250710"/>
    <lineage>
        <taxon>Bacteria</taxon>
        <taxon>Bacteria division TA06</taxon>
    </lineage>
</organism>
<feature type="transmembrane region" description="Helical" evidence="5">
    <location>
        <begin position="311"/>
        <end position="331"/>
    </location>
</feature>
<comment type="caution">
    <text evidence="7">The sequence shown here is derived from an EMBL/GenBank/DDBJ whole genome shotgun (WGS) entry which is preliminary data.</text>
</comment>
<reference evidence="7 8" key="1">
    <citation type="submission" date="2018-06" db="EMBL/GenBank/DDBJ databases">
        <title>Extensive metabolic versatility and redundancy in microbially diverse, dynamic hydrothermal sediments.</title>
        <authorList>
            <person name="Dombrowski N."/>
            <person name="Teske A."/>
            <person name="Baker B.J."/>
        </authorList>
    </citation>
    <scope>NUCLEOTIDE SEQUENCE [LARGE SCALE GENOMIC DNA]</scope>
    <source>
        <strain evidence="7">B35_G9</strain>
    </source>
</reference>
<evidence type="ECO:0000256" key="2">
    <source>
        <dbReference type="ARBA" id="ARBA00022692"/>
    </source>
</evidence>
<evidence type="ECO:0000313" key="7">
    <source>
        <dbReference type="EMBL" id="RKX67794.1"/>
    </source>
</evidence>
<name>A0A660SAG7_UNCT6</name>
<feature type="transmembrane region" description="Helical" evidence="5">
    <location>
        <begin position="87"/>
        <end position="108"/>
    </location>
</feature>